<dbReference type="InterPro" id="IPR003593">
    <property type="entry name" value="AAA+_ATPase"/>
</dbReference>
<evidence type="ECO:0000256" key="1">
    <source>
        <dbReference type="ARBA" id="ARBA00022741"/>
    </source>
</evidence>
<organism evidence="4">
    <name type="scientific">metagenome</name>
    <dbReference type="NCBI Taxonomy" id="256318"/>
    <lineage>
        <taxon>unclassified sequences</taxon>
        <taxon>metagenomes</taxon>
    </lineage>
</organism>
<feature type="domain" description="ABC transporter" evidence="3">
    <location>
        <begin position="20"/>
        <end position="260"/>
    </location>
</feature>
<dbReference type="Gene3D" id="3.40.50.300">
    <property type="entry name" value="P-loop containing nucleotide triphosphate hydrolases"/>
    <property type="match status" value="1"/>
</dbReference>
<dbReference type="CDD" id="cd03216">
    <property type="entry name" value="ABC_Carb_Monos_I"/>
    <property type="match status" value="1"/>
</dbReference>
<reference evidence="4" key="1">
    <citation type="submission" date="2015-08" db="EMBL/GenBank/DDBJ databases">
        <authorList>
            <person name="Babu N.S."/>
            <person name="Beckwith C.J."/>
            <person name="Beseler K.G."/>
            <person name="Brison A."/>
            <person name="Carone J.V."/>
            <person name="Caskin T.P."/>
            <person name="Diamond M."/>
            <person name="Durham M.E."/>
            <person name="Foxe J.M."/>
            <person name="Go M."/>
            <person name="Henderson B.A."/>
            <person name="Jones I.B."/>
            <person name="McGettigan J.A."/>
            <person name="Micheletti S.J."/>
            <person name="Nasrallah M.E."/>
            <person name="Ortiz D."/>
            <person name="Piller C.R."/>
            <person name="Privatt S.R."/>
            <person name="Schneider S.L."/>
            <person name="Sharp S."/>
            <person name="Smith T.C."/>
            <person name="Stanton J.D."/>
            <person name="Ullery H.E."/>
            <person name="Wilson R.J."/>
            <person name="Serrano M.G."/>
            <person name="Buck G."/>
            <person name="Lee V."/>
            <person name="Wang Y."/>
            <person name="Carvalho R."/>
            <person name="Voegtly L."/>
            <person name="Shi R."/>
            <person name="Duckworth R."/>
            <person name="Johnson A."/>
            <person name="Loviza R."/>
            <person name="Walstead R."/>
            <person name="Shah Z."/>
            <person name="Kiflezghi M."/>
            <person name="Wade K."/>
            <person name="Ball S.L."/>
            <person name="Bradley K.W."/>
            <person name="Asai D.J."/>
            <person name="Bowman C.A."/>
            <person name="Russell D.A."/>
            <person name="Pope W.H."/>
            <person name="Jacobs-Sera D."/>
            <person name="Hendrix R.W."/>
            <person name="Hatfull G.F."/>
        </authorList>
    </citation>
    <scope>NUCLEOTIDE SEQUENCE</scope>
</reference>
<dbReference type="InterPro" id="IPR050107">
    <property type="entry name" value="ABC_carbohydrate_import_ATPase"/>
</dbReference>
<dbReference type="GO" id="GO:0016887">
    <property type="term" value="F:ATP hydrolysis activity"/>
    <property type="evidence" value="ECO:0007669"/>
    <property type="project" value="InterPro"/>
</dbReference>
<keyword evidence="1" id="KW-0547">Nucleotide-binding</keyword>
<dbReference type="Pfam" id="PF00005">
    <property type="entry name" value="ABC_tran"/>
    <property type="match status" value="1"/>
</dbReference>
<proteinExistence type="predicted"/>
<dbReference type="InterPro" id="IPR003439">
    <property type="entry name" value="ABC_transporter-like_ATP-bd"/>
</dbReference>
<dbReference type="PANTHER" id="PTHR43790">
    <property type="entry name" value="CARBOHYDRATE TRANSPORT ATP-BINDING PROTEIN MG119-RELATED"/>
    <property type="match status" value="1"/>
</dbReference>
<evidence type="ECO:0000313" key="4">
    <source>
        <dbReference type="EMBL" id="CUR55503.1"/>
    </source>
</evidence>
<dbReference type="PANTHER" id="PTHR43790:SF8">
    <property type="entry name" value="SUGAR ABC TRANSPORTER ATP-BINDING PROTEIN"/>
    <property type="match status" value="1"/>
</dbReference>
<keyword evidence="2 4" id="KW-0067">ATP-binding</keyword>
<dbReference type="SMART" id="SM00382">
    <property type="entry name" value="AAA"/>
    <property type="match status" value="1"/>
</dbReference>
<name>A0A2P2C0F0_9ZZZZ</name>
<protein>
    <submittedName>
        <fullName evidence="4">Monosaccharide ABC transporter ATP-binding protein, CUT2 family</fullName>
    </submittedName>
</protein>
<dbReference type="AlphaFoldDB" id="A0A2P2C0F0"/>
<dbReference type="EMBL" id="CZKA01000020">
    <property type="protein sequence ID" value="CUR55503.1"/>
    <property type="molecule type" value="Genomic_DNA"/>
</dbReference>
<dbReference type="GO" id="GO:0005524">
    <property type="term" value="F:ATP binding"/>
    <property type="evidence" value="ECO:0007669"/>
    <property type="project" value="UniProtKB-KW"/>
</dbReference>
<accession>A0A2P2C0F0</accession>
<evidence type="ECO:0000259" key="3">
    <source>
        <dbReference type="PROSITE" id="PS50893"/>
    </source>
</evidence>
<dbReference type="InterPro" id="IPR027417">
    <property type="entry name" value="P-loop_NTPase"/>
</dbReference>
<evidence type="ECO:0000256" key="2">
    <source>
        <dbReference type="ARBA" id="ARBA00022840"/>
    </source>
</evidence>
<dbReference type="PROSITE" id="PS50893">
    <property type="entry name" value="ABC_TRANSPORTER_2"/>
    <property type="match status" value="1"/>
</dbReference>
<sequence length="275" mass="29679">MTTTPQASDPVDANAATPVLEARDINKTFGNVLSLQGVTVKGYAGKVTCILGDNGAGKSTLIKTLAGFHQPTSGSLYVDGEPTVFSNPQDARNAGVAVVYQDLAMQPLMPIWRNFFLGREPEMGFGPFKVLDEKRAKRVCREELQRMGIDIRDPDQPVGTLSGGERQAVATARAVYFGARVLILDEPTSALGVRQAGIVLAHIQRARDEGHAVFLITHSPAHALMVGDYFTLLSRGRCIAQHAAGEVSEQELVHEMSGGDDLQRLREQLRSAKAS</sequence>
<gene>
    <name evidence="4" type="ORF">NOCA2270138</name>
</gene>
<dbReference type="SUPFAM" id="SSF52540">
    <property type="entry name" value="P-loop containing nucleoside triphosphate hydrolases"/>
    <property type="match status" value="1"/>
</dbReference>